<dbReference type="PANTHER" id="PTHR11808:SF15">
    <property type="entry name" value="CYSTATHIONINE GAMMA-LYASE"/>
    <property type="match status" value="1"/>
</dbReference>
<evidence type="ECO:0000256" key="4">
    <source>
        <dbReference type="RuleBase" id="RU362118"/>
    </source>
</evidence>
<dbReference type="EC" id="2.5.1.48" evidence="5"/>
<dbReference type="SUPFAM" id="SSF53383">
    <property type="entry name" value="PLP-dependent transferases"/>
    <property type="match status" value="1"/>
</dbReference>
<dbReference type="InterPro" id="IPR000277">
    <property type="entry name" value="Cys/Met-Metab_PyrdxlP-dep_enz"/>
</dbReference>
<dbReference type="NCBIfam" id="NF005871">
    <property type="entry name" value="PRK07811.1"/>
    <property type="match status" value="1"/>
</dbReference>
<keyword evidence="6" id="KW-1185">Reference proteome</keyword>
<evidence type="ECO:0000256" key="2">
    <source>
        <dbReference type="ARBA" id="ARBA00009077"/>
    </source>
</evidence>
<dbReference type="RefSeq" id="WP_405274352.1">
    <property type="nucleotide sequence ID" value="NZ_JBBHLI010000010.1"/>
</dbReference>
<name>A0ABU9EC58_9BACT</name>
<evidence type="ECO:0000313" key="6">
    <source>
        <dbReference type="Proteomes" id="UP001484239"/>
    </source>
</evidence>
<proteinExistence type="inferred from homology"/>
<comment type="caution">
    <text evidence="5">The sequence shown here is derived from an EMBL/GenBank/DDBJ whole genome shotgun (WGS) entry which is preliminary data.</text>
</comment>
<gene>
    <name evidence="5" type="ORF">WI372_15095</name>
</gene>
<dbReference type="Proteomes" id="UP001484239">
    <property type="component" value="Unassembled WGS sequence"/>
</dbReference>
<dbReference type="EMBL" id="JBBHLI010000010">
    <property type="protein sequence ID" value="MEK9502318.1"/>
    <property type="molecule type" value="Genomic_DNA"/>
</dbReference>
<dbReference type="GO" id="GO:0003962">
    <property type="term" value="F:cystathionine gamma-synthase activity"/>
    <property type="evidence" value="ECO:0007669"/>
    <property type="project" value="UniProtKB-EC"/>
</dbReference>
<dbReference type="InterPro" id="IPR015424">
    <property type="entry name" value="PyrdxlP-dep_Trfase"/>
</dbReference>
<sequence>MAHDPTAPLGFGTLAIHGGQSPEPTTGAIMPPIFQTSTYVQPAIAEPLGGVYDYARVANPTREALERNLAALESGKHGVAFASGLAAIESVVKTLSAGDHIVTEENTYGGTTRMFTRVFERLGIEFTFVDSRDPEAVAAAMKSNTRLVHVETPTNPMMRVCDIAAIADIAHDGGAILMVDNTFASPFNQRPLEQGADVTVHSTTKYLNGHSDIIGGALVVRDDALAEEIRFVRKSTGAVPGPMDAWLCLRGAKTLHVRMRQHNAAGLAVAKYLEDHPRVDRVFYPGLASHPQHELAARQMDGFTGMVSFDVGTLDRARAIAEHTQLFALAESLGGVESLISVPALMTHASVPAERRERMGVTDGLVRLSVGIEEIDDLVADLDRALGG</sequence>
<keyword evidence="3 4" id="KW-0663">Pyridoxal phosphate</keyword>
<evidence type="ECO:0000256" key="1">
    <source>
        <dbReference type="ARBA" id="ARBA00001933"/>
    </source>
</evidence>
<dbReference type="PANTHER" id="PTHR11808">
    <property type="entry name" value="TRANS-SULFURATION ENZYME FAMILY MEMBER"/>
    <property type="match status" value="1"/>
</dbReference>
<dbReference type="InterPro" id="IPR054542">
    <property type="entry name" value="Cys_met_metab_PP"/>
</dbReference>
<dbReference type="PROSITE" id="PS00868">
    <property type="entry name" value="CYS_MET_METAB_PP"/>
    <property type="match status" value="1"/>
</dbReference>
<keyword evidence="5" id="KW-0808">Transferase</keyword>
<dbReference type="CDD" id="cd00614">
    <property type="entry name" value="CGS_like"/>
    <property type="match status" value="1"/>
</dbReference>
<reference evidence="5 6" key="1">
    <citation type="submission" date="2024-02" db="EMBL/GenBank/DDBJ databases">
        <title>A novel Gemmatimonadota bacterium.</title>
        <authorList>
            <person name="Du Z.-J."/>
            <person name="Ye Y.-Q."/>
        </authorList>
    </citation>
    <scope>NUCLEOTIDE SEQUENCE [LARGE SCALE GENOMIC DNA]</scope>
    <source>
        <strain evidence="5 6">DH-20</strain>
    </source>
</reference>
<dbReference type="Pfam" id="PF01053">
    <property type="entry name" value="Cys_Met_Meta_PP"/>
    <property type="match status" value="1"/>
</dbReference>
<evidence type="ECO:0000313" key="5">
    <source>
        <dbReference type="EMBL" id="MEK9502318.1"/>
    </source>
</evidence>
<organism evidence="5 6">
    <name type="scientific">Gaopeijia maritima</name>
    <dbReference type="NCBI Taxonomy" id="3119007"/>
    <lineage>
        <taxon>Bacteria</taxon>
        <taxon>Pseudomonadati</taxon>
        <taxon>Gemmatimonadota</taxon>
        <taxon>Longimicrobiia</taxon>
        <taxon>Gaopeijiales</taxon>
        <taxon>Gaopeijiaceae</taxon>
        <taxon>Gaopeijia</taxon>
    </lineage>
</organism>
<dbReference type="Gene3D" id="3.90.1150.10">
    <property type="entry name" value="Aspartate Aminotransferase, domain 1"/>
    <property type="match status" value="1"/>
</dbReference>
<dbReference type="InterPro" id="IPR015422">
    <property type="entry name" value="PyrdxlP-dep_Trfase_small"/>
</dbReference>
<accession>A0ABU9EC58</accession>
<dbReference type="PIRSF" id="PIRSF001434">
    <property type="entry name" value="CGS"/>
    <property type="match status" value="1"/>
</dbReference>
<protein>
    <submittedName>
        <fullName evidence="5">Cystathionine gamma-synthase</fullName>
        <ecNumber evidence="5">2.5.1.48</ecNumber>
    </submittedName>
</protein>
<dbReference type="InterPro" id="IPR015421">
    <property type="entry name" value="PyrdxlP-dep_Trfase_major"/>
</dbReference>
<comment type="cofactor">
    <cofactor evidence="1 4">
        <name>pyridoxal 5'-phosphate</name>
        <dbReference type="ChEBI" id="CHEBI:597326"/>
    </cofactor>
</comment>
<dbReference type="Gene3D" id="3.40.640.10">
    <property type="entry name" value="Type I PLP-dependent aspartate aminotransferase-like (Major domain)"/>
    <property type="match status" value="1"/>
</dbReference>
<evidence type="ECO:0000256" key="3">
    <source>
        <dbReference type="ARBA" id="ARBA00022898"/>
    </source>
</evidence>
<comment type="similarity">
    <text evidence="2 4">Belongs to the trans-sulfuration enzymes family.</text>
</comment>